<evidence type="ECO:0000313" key="6">
    <source>
        <dbReference type="Proteomes" id="UP000430146"/>
    </source>
</evidence>
<dbReference type="EMBL" id="CACSIP010000075">
    <property type="protein sequence ID" value="CAA0137650.1"/>
    <property type="molecule type" value="Genomic_DNA"/>
</dbReference>
<evidence type="ECO:0000313" key="5">
    <source>
        <dbReference type="EMBL" id="CAA0137650.1"/>
    </source>
</evidence>
<dbReference type="InterPro" id="IPR052336">
    <property type="entry name" value="MlaD_Phospholipid_Transporter"/>
</dbReference>
<feature type="domain" description="Mce/MlaD" evidence="3">
    <location>
        <begin position="42"/>
        <end position="116"/>
    </location>
</feature>
<reference evidence="5 6" key="1">
    <citation type="submission" date="2019-11" db="EMBL/GenBank/DDBJ databases">
        <authorList>
            <person name="Holert J."/>
        </authorList>
    </citation>
    <scope>NUCLEOTIDE SEQUENCE [LARGE SCALE GENOMIC DNA]</scope>
    <source>
        <strain evidence="5">BC8_1</strain>
    </source>
</reference>
<accession>A0A5S9RBW9</accession>
<dbReference type="InterPro" id="IPR005693">
    <property type="entry name" value="Mce"/>
</dbReference>
<evidence type="ECO:0000259" key="4">
    <source>
        <dbReference type="Pfam" id="PF11887"/>
    </source>
</evidence>
<dbReference type="RefSeq" id="WP_159235407.1">
    <property type="nucleotide sequence ID" value="NZ_CACSIP010000075.1"/>
</dbReference>
<keyword evidence="6" id="KW-1185">Reference proteome</keyword>
<feature type="region of interest" description="Disordered" evidence="1">
    <location>
        <begin position="398"/>
        <end position="513"/>
    </location>
</feature>
<dbReference type="GO" id="GO:0051701">
    <property type="term" value="P:biological process involved in interaction with host"/>
    <property type="evidence" value="ECO:0007669"/>
    <property type="project" value="TreeGrafter"/>
</dbReference>
<evidence type="ECO:0008006" key="7">
    <source>
        <dbReference type="Google" id="ProtNLM"/>
    </source>
</evidence>
<keyword evidence="2" id="KW-0472">Membrane</keyword>
<dbReference type="Pfam" id="PF11887">
    <property type="entry name" value="Mce4_CUP1"/>
    <property type="match status" value="1"/>
</dbReference>
<dbReference type="Pfam" id="PF02470">
    <property type="entry name" value="MlaD"/>
    <property type="match status" value="1"/>
</dbReference>
<protein>
    <recommendedName>
        <fullName evidence="7">Virulence factor Mce family protein</fullName>
    </recommendedName>
</protein>
<evidence type="ECO:0000256" key="1">
    <source>
        <dbReference type="SAM" id="MobiDB-lite"/>
    </source>
</evidence>
<dbReference type="OrthoDB" id="3460188at2"/>
<feature type="domain" description="Mammalian cell entry C-terminal" evidence="4">
    <location>
        <begin position="124"/>
        <end position="343"/>
    </location>
</feature>
<name>A0A5S9RBW9_MYCVN</name>
<keyword evidence="2" id="KW-1133">Transmembrane helix</keyword>
<gene>
    <name evidence="5" type="ORF">AELLOGFF_02331</name>
</gene>
<dbReference type="NCBIfam" id="TIGR00996">
    <property type="entry name" value="Mtu_fam_mce"/>
    <property type="match status" value="1"/>
</dbReference>
<dbReference type="PANTHER" id="PTHR33371:SF19">
    <property type="entry name" value="MCE-FAMILY PROTEIN MCE4A"/>
    <property type="match status" value="1"/>
</dbReference>
<dbReference type="GO" id="GO:0005576">
    <property type="term" value="C:extracellular region"/>
    <property type="evidence" value="ECO:0007669"/>
    <property type="project" value="TreeGrafter"/>
</dbReference>
<evidence type="ECO:0000256" key="2">
    <source>
        <dbReference type="SAM" id="Phobius"/>
    </source>
</evidence>
<dbReference type="InterPro" id="IPR003399">
    <property type="entry name" value="Mce/MlaD"/>
</dbReference>
<sequence>MTSRNRNTLHPAWWTAILLVTICSLIFVASSMFAGTFRSFVPVTLKSDRAGLVMEPGAKVKLRGVQVGRVGAIENSPDQVSLQLQMNPDDMQWIPQNVTAQIRATTAFGAKYVDLVYPRDPSPLRLTADSIVQSSNVSTEVNTVFENLRGLLQRIDPLKLNAVLSALAQGLGGRGERIGEATTDATEVLSALNARADTLRDDFRSLKDFSDTYGVAAQDIVRTLDAASVASTALRDNASNLDALLASTIGLSDSGIKLLAPSKDNLIEATKKLVPTTDLLMKYNPVLTCLLVGGSDYVNKSGALEQSGGLNGKSLTLDVALLLGDDPYRYPEHLPIVGAKGGPGGKPGCGSLPDVANNYPVRYLVTDTGWGGGNDMRVNPGIGFPGYANYFPVTRAVPEPPTLRNRNGPAPGPIPAPGNPPYGAPQYGPDGTPLYPNLPPGVHGVPGEVGPPPPGSEPFQPAFPAQVEPTPAPHRPPAAPPPPPLPPVATQGVPPTDVANGGGPLPAEAPTAP</sequence>
<feature type="compositionally biased region" description="Pro residues" evidence="1">
    <location>
        <begin position="410"/>
        <end position="423"/>
    </location>
</feature>
<dbReference type="Proteomes" id="UP000430146">
    <property type="component" value="Unassembled WGS sequence"/>
</dbReference>
<dbReference type="InterPro" id="IPR024516">
    <property type="entry name" value="Mce_C"/>
</dbReference>
<dbReference type="AlphaFoldDB" id="A0A5S9RBW9"/>
<proteinExistence type="predicted"/>
<dbReference type="PANTHER" id="PTHR33371">
    <property type="entry name" value="INTERMEMBRANE PHOSPHOLIPID TRANSPORT SYSTEM BINDING PROTEIN MLAD-RELATED"/>
    <property type="match status" value="1"/>
</dbReference>
<feature type="compositionally biased region" description="Pro residues" evidence="1">
    <location>
        <begin position="470"/>
        <end position="487"/>
    </location>
</feature>
<keyword evidence="2" id="KW-0812">Transmembrane</keyword>
<evidence type="ECO:0000259" key="3">
    <source>
        <dbReference type="Pfam" id="PF02470"/>
    </source>
</evidence>
<organism evidence="5 6">
    <name type="scientific">Mycolicibacterium vanbaalenii</name>
    <name type="common">Mycobacterium vanbaalenii</name>
    <dbReference type="NCBI Taxonomy" id="110539"/>
    <lineage>
        <taxon>Bacteria</taxon>
        <taxon>Bacillati</taxon>
        <taxon>Actinomycetota</taxon>
        <taxon>Actinomycetes</taxon>
        <taxon>Mycobacteriales</taxon>
        <taxon>Mycobacteriaceae</taxon>
        <taxon>Mycolicibacterium</taxon>
    </lineage>
</organism>
<feature type="transmembrane region" description="Helical" evidence="2">
    <location>
        <begin position="12"/>
        <end position="34"/>
    </location>
</feature>